<organism evidence="1 2">
    <name type="scientific">Curtobacterium citri</name>
    <dbReference type="NCBI Taxonomy" id="3055139"/>
    <lineage>
        <taxon>Bacteria</taxon>
        <taxon>Bacillati</taxon>
        <taxon>Actinomycetota</taxon>
        <taxon>Actinomycetes</taxon>
        <taxon>Micrococcales</taxon>
        <taxon>Microbacteriaceae</taxon>
        <taxon>Curtobacterium</taxon>
    </lineage>
</organism>
<sequence length="739" mass="81248">MTDADLIQPLPVQGAKSTLSHDSDVRAFIPRGVQIRKPVRYGDDVWGVDGYPVVNQSVKGIDFTGIPRRWRSVVKDWILLRLNPSLARNGMSGLDTTASNALALAAAPPVTMMTAIAYVLTFKVTLPIVDAHGTSLTPQDWNSVVASVEARDAGNAPLTNALCALQLPALWKARHVLGLPNMFGGRPFAGESVMKVFKVPERGPNTARPDPEICGPILGLSLWIMDHCAEDILTRREHLAALPDRTHLSRDEQLAAVMIELHRWRETGRALPATVGLRGDTVTAAPSWATFVKMAGCSNKVLKNPVGPAVAAWAALRDERRVSATEDGFDLPIRQVEALDGSLRQWTDSLVATRYGNGLDYWTSLLAFACAYVVALLTTVRDREFSALPDDCIRSDTYERGDADIPVTRMRGFLIKNVPEPRPATWVISEDVVRAVGIVKRLKKALRLSPRLHPLTGEEILFHPGLGLGPVTKTDSMVLQHEWLRRFERAGEFLSNRGLIAALPELPTWLSHRVIRITGIQCYASQPWGDALAAAQAHWSSRKVAEGYYGHLPNSVFIADPESVEEVRQVVLGQTLVNVAADITELGMEAAVHGRGDQRLDDALRRSEVYELTNEPVTGKQLVKIAKDNKNVTVGTFTICVFGPGGLCGGVHEANFRLCRPGACRNSAMTIGQRARQELARREHVGREGVFERARKKIEVDMPELKPEFENFTDPDLIELILNELPGSYATAARRQVPA</sequence>
<dbReference type="RefSeq" id="WP_289459120.1">
    <property type="nucleotide sequence ID" value="NZ_JAUCML010000006.1"/>
</dbReference>
<evidence type="ECO:0000313" key="2">
    <source>
        <dbReference type="Proteomes" id="UP001237823"/>
    </source>
</evidence>
<keyword evidence="2" id="KW-1185">Reference proteome</keyword>
<accession>A0ABT7T7W5</accession>
<name>A0ABT7T7W5_9MICO</name>
<evidence type="ECO:0000313" key="1">
    <source>
        <dbReference type="EMBL" id="MDM7885669.1"/>
    </source>
</evidence>
<dbReference type="Proteomes" id="UP001237823">
    <property type="component" value="Unassembled WGS sequence"/>
</dbReference>
<proteinExistence type="predicted"/>
<dbReference type="EMBL" id="JAUCML010000006">
    <property type="protein sequence ID" value="MDM7885669.1"/>
    <property type="molecule type" value="Genomic_DNA"/>
</dbReference>
<protein>
    <recommendedName>
        <fullName evidence="3">Integrase</fullName>
    </recommendedName>
</protein>
<gene>
    <name evidence="1" type="ORF">QUG92_11195</name>
</gene>
<evidence type="ECO:0008006" key="3">
    <source>
        <dbReference type="Google" id="ProtNLM"/>
    </source>
</evidence>
<comment type="caution">
    <text evidence="1">The sequence shown here is derived from an EMBL/GenBank/DDBJ whole genome shotgun (WGS) entry which is preliminary data.</text>
</comment>
<reference evidence="1 2" key="1">
    <citation type="submission" date="2023-06" db="EMBL/GenBank/DDBJ databases">
        <authorList>
            <person name="Feng G."/>
            <person name="Li J."/>
            <person name="Zhu H."/>
        </authorList>
    </citation>
    <scope>NUCLEOTIDE SEQUENCE [LARGE SCALE GENOMIC DNA]</scope>
    <source>
        <strain evidence="1 2">RHCKG23</strain>
    </source>
</reference>